<dbReference type="RefSeq" id="WP_377740599.1">
    <property type="nucleotide sequence ID" value="NZ_JBHGVO010000007.1"/>
</dbReference>
<comment type="caution">
    <text evidence="2">The sequence shown here is derived from an EMBL/GenBank/DDBJ whole genome shotgun (WGS) entry which is preliminary data.</text>
</comment>
<dbReference type="InterPro" id="IPR050767">
    <property type="entry name" value="Sel1_AlgK"/>
</dbReference>
<dbReference type="EMBL" id="SSFO01000231">
    <property type="protein sequence ID" value="TXI30207.1"/>
    <property type="molecule type" value="Genomic_DNA"/>
</dbReference>
<dbReference type="Gene3D" id="1.25.40.10">
    <property type="entry name" value="Tetratricopeptide repeat domain"/>
    <property type="match status" value="1"/>
</dbReference>
<protein>
    <submittedName>
        <fullName evidence="2">Sel1 repeat family protein</fullName>
    </submittedName>
</protein>
<evidence type="ECO:0000256" key="1">
    <source>
        <dbReference type="SAM" id="MobiDB-lite"/>
    </source>
</evidence>
<organism evidence="2 3">
    <name type="scientific">Aquipseudomonas alcaligenes</name>
    <name type="common">Pseudomonas alcaligenes</name>
    <dbReference type="NCBI Taxonomy" id="43263"/>
    <lineage>
        <taxon>Bacteria</taxon>
        <taxon>Pseudomonadati</taxon>
        <taxon>Pseudomonadota</taxon>
        <taxon>Gammaproteobacteria</taxon>
        <taxon>Pseudomonadales</taxon>
        <taxon>Pseudomonadaceae</taxon>
        <taxon>Aquipseudomonas</taxon>
    </lineage>
</organism>
<dbReference type="SUPFAM" id="SSF81901">
    <property type="entry name" value="HCP-like"/>
    <property type="match status" value="1"/>
</dbReference>
<proteinExistence type="predicted"/>
<evidence type="ECO:0000313" key="2">
    <source>
        <dbReference type="EMBL" id="TXI30207.1"/>
    </source>
</evidence>
<dbReference type="InterPro" id="IPR011990">
    <property type="entry name" value="TPR-like_helical_dom_sf"/>
</dbReference>
<dbReference type="InterPro" id="IPR006597">
    <property type="entry name" value="Sel1-like"/>
</dbReference>
<name>A0A5C7VX74_AQUAC</name>
<dbReference type="GO" id="GO:0036503">
    <property type="term" value="P:ERAD pathway"/>
    <property type="evidence" value="ECO:0007669"/>
    <property type="project" value="TreeGrafter"/>
</dbReference>
<dbReference type="PROSITE" id="PS51257">
    <property type="entry name" value="PROKAR_LIPOPROTEIN"/>
    <property type="match status" value="1"/>
</dbReference>
<dbReference type="PANTHER" id="PTHR11102">
    <property type="entry name" value="SEL-1-LIKE PROTEIN"/>
    <property type="match status" value="1"/>
</dbReference>
<dbReference type="AlphaFoldDB" id="A0A5C7VX74"/>
<feature type="compositionally biased region" description="Polar residues" evidence="1">
    <location>
        <begin position="439"/>
        <end position="458"/>
    </location>
</feature>
<feature type="region of interest" description="Disordered" evidence="1">
    <location>
        <begin position="438"/>
        <end position="458"/>
    </location>
</feature>
<accession>A0A5C7VX74</accession>
<dbReference type="SMART" id="SM00671">
    <property type="entry name" value="SEL1"/>
    <property type="match status" value="4"/>
</dbReference>
<evidence type="ECO:0000313" key="3">
    <source>
        <dbReference type="Proteomes" id="UP000321110"/>
    </source>
</evidence>
<sequence length="458" mass="49073">MKRLGLALGSLGLGLLSGCASLPDLQLAKQAKSEGDLATAEANFRGLAEQGYVDGEIGLADILVRSPSPERQAQAEALYRHAQERSPVAAVRLGKWLANKPQPTPAERIEAERLLRQGLAAGDRSVLLPLVQLQLLDLQRLNSGEIDGELAQWQAQGMGEAQLGQILLYRARGDYAQHLPEIRRTCEAWLSQVSECYAELAAIYQKQGDGAARTALLERLQAAYQSAAVPPDRVLAVGKVLVDPVNGEPDPQAAKALFESIAPAYADAWISLAELTLGYPDLGTAADAIGYLEQGVAAGSSQAALTLGQLYMKGREIPGDPQAAEKYLLQALPGEPKAHFFLGKLYGEGQLGDIDPDKALEHLLIAARNGNASADVALAQLFGAGKGVRVNRVYAYSFASLAMSQGLPQGQLLMERLAPQLTPEDRRQAEALLLREQQARSGEQLSAQNSTQSMQEML</sequence>
<reference evidence="2 3" key="1">
    <citation type="submission" date="2018-09" db="EMBL/GenBank/DDBJ databases">
        <title>Metagenome Assembled Genomes from an Advanced Water Purification Facility.</title>
        <authorList>
            <person name="Stamps B.W."/>
            <person name="Spear J.R."/>
        </authorList>
    </citation>
    <scope>NUCLEOTIDE SEQUENCE [LARGE SCALE GENOMIC DNA]</scope>
    <source>
        <strain evidence="2">Bin_52_1</strain>
    </source>
</reference>
<dbReference type="Proteomes" id="UP000321110">
    <property type="component" value="Unassembled WGS sequence"/>
</dbReference>
<dbReference type="PANTHER" id="PTHR11102:SF147">
    <property type="entry name" value="SEL1L ADAPTOR SUBUNIT OF ERAD E3 UBIQUITIN LIGASE"/>
    <property type="match status" value="1"/>
</dbReference>
<dbReference type="Pfam" id="PF08238">
    <property type="entry name" value="Sel1"/>
    <property type="match status" value="3"/>
</dbReference>
<gene>
    <name evidence="2" type="ORF">E6Q69_13760</name>
</gene>